<accession>A0A210PFL9</accession>
<evidence type="ECO:0000256" key="1">
    <source>
        <dbReference type="SAM" id="MobiDB-lite"/>
    </source>
</evidence>
<keyword evidence="3" id="KW-1185">Reference proteome</keyword>
<feature type="region of interest" description="Disordered" evidence="1">
    <location>
        <begin position="409"/>
        <end position="452"/>
    </location>
</feature>
<dbReference type="EMBL" id="NEDP02076735">
    <property type="protein sequence ID" value="OWF35251.1"/>
    <property type="molecule type" value="Genomic_DNA"/>
</dbReference>
<dbReference type="PANTHER" id="PTHR13475">
    <property type="entry name" value="NEUGRIN"/>
    <property type="match status" value="1"/>
</dbReference>
<dbReference type="InterPro" id="IPR010487">
    <property type="entry name" value="NGRN/Rrg9"/>
</dbReference>
<feature type="compositionally biased region" description="Basic and acidic residues" evidence="1">
    <location>
        <begin position="250"/>
        <end position="265"/>
    </location>
</feature>
<reference evidence="2 3" key="1">
    <citation type="journal article" date="2017" name="Nat. Ecol. Evol.">
        <title>Scallop genome provides insights into evolution of bilaterian karyotype and development.</title>
        <authorList>
            <person name="Wang S."/>
            <person name="Zhang J."/>
            <person name="Jiao W."/>
            <person name="Li J."/>
            <person name="Xun X."/>
            <person name="Sun Y."/>
            <person name="Guo X."/>
            <person name="Huan P."/>
            <person name="Dong B."/>
            <person name="Zhang L."/>
            <person name="Hu X."/>
            <person name="Sun X."/>
            <person name="Wang J."/>
            <person name="Zhao C."/>
            <person name="Wang Y."/>
            <person name="Wang D."/>
            <person name="Huang X."/>
            <person name="Wang R."/>
            <person name="Lv J."/>
            <person name="Li Y."/>
            <person name="Zhang Z."/>
            <person name="Liu B."/>
            <person name="Lu W."/>
            <person name="Hui Y."/>
            <person name="Liang J."/>
            <person name="Zhou Z."/>
            <person name="Hou R."/>
            <person name="Li X."/>
            <person name="Liu Y."/>
            <person name="Li H."/>
            <person name="Ning X."/>
            <person name="Lin Y."/>
            <person name="Zhao L."/>
            <person name="Xing Q."/>
            <person name="Dou J."/>
            <person name="Li Y."/>
            <person name="Mao J."/>
            <person name="Guo H."/>
            <person name="Dou H."/>
            <person name="Li T."/>
            <person name="Mu C."/>
            <person name="Jiang W."/>
            <person name="Fu Q."/>
            <person name="Fu X."/>
            <person name="Miao Y."/>
            <person name="Liu J."/>
            <person name="Yu Q."/>
            <person name="Li R."/>
            <person name="Liao H."/>
            <person name="Li X."/>
            <person name="Kong Y."/>
            <person name="Jiang Z."/>
            <person name="Chourrout D."/>
            <person name="Li R."/>
            <person name="Bao Z."/>
        </authorList>
    </citation>
    <scope>NUCLEOTIDE SEQUENCE [LARGE SCALE GENOMIC DNA]</scope>
    <source>
        <strain evidence="2 3">PY_sf001</strain>
    </source>
</reference>
<dbReference type="OrthoDB" id="6415470at2759"/>
<dbReference type="Pfam" id="PF06413">
    <property type="entry name" value="Neugrin"/>
    <property type="match status" value="1"/>
</dbReference>
<feature type="compositionally biased region" description="Basic and acidic residues" evidence="1">
    <location>
        <begin position="228"/>
        <end position="238"/>
    </location>
</feature>
<gene>
    <name evidence="2" type="ORF">KP79_PYT14990</name>
</gene>
<feature type="compositionally biased region" description="Basic and acidic residues" evidence="1">
    <location>
        <begin position="303"/>
        <end position="339"/>
    </location>
</feature>
<sequence length="519" mass="58545">MLTLTSGLRSLTSSYSRLSRFVVNISVRKNNNWLEEEEEAFLDEDPEVFGRSDMARMENEHRKFVKQNILKRKNFPMPKEAPILTWEAMEQMKFLNKEFPEEWTLDKITESFPVSRFTAVRILKSGEIWTEQKVIKYNQKVQNNLEALQKGNVEGNERLTNVLNSLTASNKMSLLSNCGGLKGLPMPTNEHSYSDLPKEPSFKEQLAQLRVNPFTSILAKYNRLEPVTAEKEKGETKTQKMLHAPKSQHTGKERSPYGEKSKSCDSPRSPYGNDPRSKFGNSLNVKSKSGDSSRVEYGTTLKSRSDTIPRTKFSDSPRSKFDDSPRSKYGDLPRLKSADLPRSQYGDSSRSKLGHASPRAQFSDLPKSKFVNSPKIPYGSSPKLGIDDLSEIHDLENDDLTKSEISNLFKSGTHDSSKSKIGGDSIMTSKSHVSSRSKSQYDESCSNLPSMMDIGSDSVERLYMDQEQGDAVQSEITNSPAKTYLSRKEKKKLQQAKTQELPSSKTWDLMALQGTGIKK</sequence>
<comment type="caution">
    <text evidence="2">The sequence shown here is derived from an EMBL/GenBank/DDBJ whole genome shotgun (WGS) entry which is preliminary data.</text>
</comment>
<evidence type="ECO:0000313" key="2">
    <source>
        <dbReference type="EMBL" id="OWF35251.1"/>
    </source>
</evidence>
<dbReference type="PANTHER" id="PTHR13475:SF3">
    <property type="entry name" value="NEUGRIN"/>
    <property type="match status" value="1"/>
</dbReference>
<feature type="region of interest" description="Disordered" evidence="1">
    <location>
        <begin position="228"/>
        <end position="385"/>
    </location>
</feature>
<name>A0A210PFL9_MIZYE</name>
<feature type="compositionally biased region" description="Polar residues" evidence="1">
    <location>
        <begin position="495"/>
        <end position="505"/>
    </location>
</feature>
<feature type="region of interest" description="Disordered" evidence="1">
    <location>
        <begin position="466"/>
        <end position="505"/>
    </location>
</feature>
<dbReference type="GO" id="GO:0005634">
    <property type="term" value="C:nucleus"/>
    <property type="evidence" value="ECO:0007669"/>
    <property type="project" value="TreeGrafter"/>
</dbReference>
<feature type="compositionally biased region" description="Low complexity" evidence="1">
    <location>
        <begin position="429"/>
        <end position="438"/>
    </location>
</feature>
<dbReference type="STRING" id="6573.A0A210PFL9"/>
<protein>
    <submittedName>
        <fullName evidence="2">Neugrin</fullName>
    </submittedName>
</protein>
<organism evidence="2 3">
    <name type="scientific">Mizuhopecten yessoensis</name>
    <name type="common">Japanese scallop</name>
    <name type="synonym">Patinopecten yessoensis</name>
    <dbReference type="NCBI Taxonomy" id="6573"/>
    <lineage>
        <taxon>Eukaryota</taxon>
        <taxon>Metazoa</taxon>
        <taxon>Spiralia</taxon>
        <taxon>Lophotrochozoa</taxon>
        <taxon>Mollusca</taxon>
        <taxon>Bivalvia</taxon>
        <taxon>Autobranchia</taxon>
        <taxon>Pteriomorphia</taxon>
        <taxon>Pectinida</taxon>
        <taxon>Pectinoidea</taxon>
        <taxon>Pectinidae</taxon>
        <taxon>Mizuhopecten</taxon>
    </lineage>
</organism>
<evidence type="ECO:0000313" key="3">
    <source>
        <dbReference type="Proteomes" id="UP000242188"/>
    </source>
</evidence>
<dbReference type="AlphaFoldDB" id="A0A210PFL9"/>
<proteinExistence type="predicted"/>
<dbReference type="Proteomes" id="UP000242188">
    <property type="component" value="Unassembled WGS sequence"/>
</dbReference>